<proteinExistence type="inferred from homology"/>
<protein>
    <submittedName>
        <fullName evidence="21">TonB-dependent siderophore receptor</fullName>
    </submittedName>
</protein>
<feature type="short sequence motif" description="TonB C-terminal box" evidence="15">
    <location>
        <begin position="735"/>
        <end position="752"/>
    </location>
</feature>
<evidence type="ECO:0000256" key="8">
    <source>
        <dbReference type="ARBA" id="ARBA00023004"/>
    </source>
</evidence>
<dbReference type="PROSITE" id="PS01156">
    <property type="entry name" value="TONB_DEPENDENT_REC_2"/>
    <property type="match status" value="1"/>
</dbReference>
<dbReference type="Pfam" id="PF07715">
    <property type="entry name" value="Plug"/>
    <property type="match status" value="1"/>
</dbReference>
<keyword evidence="10 16" id="KW-0798">TonB box</keyword>
<dbReference type="InterPro" id="IPR039426">
    <property type="entry name" value="TonB-dep_rcpt-like"/>
</dbReference>
<dbReference type="SUPFAM" id="SSF56935">
    <property type="entry name" value="Porins"/>
    <property type="match status" value="1"/>
</dbReference>
<dbReference type="NCBIfam" id="TIGR01783">
    <property type="entry name" value="TonB-siderophor"/>
    <property type="match status" value="1"/>
</dbReference>
<name>A0A9X8GTD1_9BURK</name>
<feature type="compositionally biased region" description="Polar residues" evidence="17">
    <location>
        <begin position="69"/>
        <end position="79"/>
    </location>
</feature>
<dbReference type="Proteomes" id="UP000265619">
    <property type="component" value="Unassembled WGS sequence"/>
</dbReference>
<evidence type="ECO:0000313" key="21">
    <source>
        <dbReference type="EMBL" id="RIX75513.1"/>
    </source>
</evidence>
<keyword evidence="5" id="KW-0410">Iron transport</keyword>
<dbReference type="GO" id="GO:0009279">
    <property type="term" value="C:cell outer membrane"/>
    <property type="evidence" value="ECO:0007669"/>
    <property type="project" value="UniProtKB-SubCell"/>
</dbReference>
<keyword evidence="9" id="KW-0406">Ion transport</keyword>
<dbReference type="InterPro" id="IPR036942">
    <property type="entry name" value="Beta-barrel_TonB_sf"/>
</dbReference>
<evidence type="ECO:0000256" key="7">
    <source>
        <dbReference type="ARBA" id="ARBA00022729"/>
    </source>
</evidence>
<evidence type="ECO:0000259" key="20">
    <source>
        <dbReference type="Pfam" id="PF07715"/>
    </source>
</evidence>
<evidence type="ECO:0000256" key="13">
    <source>
        <dbReference type="ARBA" id="ARBA00023237"/>
    </source>
</evidence>
<evidence type="ECO:0000256" key="9">
    <source>
        <dbReference type="ARBA" id="ARBA00023065"/>
    </source>
</evidence>
<dbReference type="CDD" id="cd01347">
    <property type="entry name" value="ligand_gated_channel"/>
    <property type="match status" value="1"/>
</dbReference>
<dbReference type="AlphaFoldDB" id="A0A9X8GTD1"/>
<keyword evidence="8" id="KW-0408">Iron</keyword>
<keyword evidence="4 14" id="KW-1134">Transmembrane beta strand</keyword>
<dbReference type="InterPro" id="IPR012910">
    <property type="entry name" value="Plug_dom"/>
</dbReference>
<dbReference type="PANTHER" id="PTHR32552:SF74">
    <property type="entry name" value="HYDROXAMATE SIDEROPHORE RECEPTOR FHUE"/>
    <property type="match status" value="1"/>
</dbReference>
<keyword evidence="11 14" id="KW-0472">Membrane</keyword>
<keyword evidence="7 18" id="KW-0732">Signal</keyword>
<comment type="subcellular location">
    <subcellularLocation>
        <location evidence="1 14">Cell outer membrane</location>
        <topology evidence="1 14">Multi-pass membrane protein</topology>
    </subcellularLocation>
</comment>
<dbReference type="Gene3D" id="2.40.170.20">
    <property type="entry name" value="TonB-dependent receptor, beta-barrel domain"/>
    <property type="match status" value="1"/>
</dbReference>
<reference evidence="21 22" key="1">
    <citation type="submission" date="2018-09" db="EMBL/GenBank/DDBJ databases">
        <title>Acidovorax cavernicola nov. sp. isolated from Gruta de las Maravillas (Aracena, Spain).</title>
        <authorList>
            <person name="Jurado V."/>
            <person name="Gutierrez-Patricio S."/>
            <person name="Gonzalez-Pimentel J.L."/>
            <person name="Miller A.Z."/>
            <person name="Laiz L."/>
            <person name="Saiz-Jimenez C."/>
        </authorList>
    </citation>
    <scope>NUCLEOTIDE SEQUENCE [LARGE SCALE GENOMIC DNA]</scope>
    <source>
        <strain evidence="21 22">1011MAR4D40.2</strain>
    </source>
</reference>
<dbReference type="PANTHER" id="PTHR32552">
    <property type="entry name" value="FERRICHROME IRON RECEPTOR-RELATED"/>
    <property type="match status" value="1"/>
</dbReference>
<evidence type="ECO:0000256" key="2">
    <source>
        <dbReference type="ARBA" id="ARBA00009810"/>
    </source>
</evidence>
<evidence type="ECO:0000256" key="3">
    <source>
        <dbReference type="ARBA" id="ARBA00022448"/>
    </source>
</evidence>
<feature type="region of interest" description="Disordered" evidence="17">
    <location>
        <begin position="54"/>
        <end position="79"/>
    </location>
</feature>
<dbReference type="Pfam" id="PF00593">
    <property type="entry name" value="TonB_dep_Rec_b-barrel"/>
    <property type="match status" value="1"/>
</dbReference>
<comment type="caution">
    <text evidence="21">The sequence shown here is derived from an EMBL/GenBank/DDBJ whole genome shotgun (WGS) entry which is preliminary data.</text>
</comment>
<evidence type="ECO:0000256" key="14">
    <source>
        <dbReference type="PROSITE-ProRule" id="PRU01360"/>
    </source>
</evidence>
<dbReference type="GO" id="GO:0015891">
    <property type="term" value="P:siderophore transport"/>
    <property type="evidence" value="ECO:0007669"/>
    <property type="project" value="InterPro"/>
</dbReference>
<dbReference type="GO" id="GO:0038023">
    <property type="term" value="F:signaling receptor activity"/>
    <property type="evidence" value="ECO:0007669"/>
    <property type="project" value="InterPro"/>
</dbReference>
<feature type="domain" description="TonB-dependent receptor-like beta-barrel" evidence="19">
    <location>
        <begin position="273"/>
        <end position="721"/>
    </location>
</feature>
<dbReference type="GO" id="GO:0015344">
    <property type="term" value="F:siderophore uptake transmembrane transporter activity"/>
    <property type="evidence" value="ECO:0007669"/>
    <property type="project" value="TreeGrafter"/>
</dbReference>
<evidence type="ECO:0000256" key="18">
    <source>
        <dbReference type="SAM" id="SignalP"/>
    </source>
</evidence>
<dbReference type="FunFam" id="2.170.130.10:FF:000010">
    <property type="entry name" value="Ferripyoverdine receptor"/>
    <property type="match status" value="1"/>
</dbReference>
<organism evidence="21 22">
    <name type="scientific">Acidovorax cavernicola</name>
    <dbReference type="NCBI Taxonomy" id="1675792"/>
    <lineage>
        <taxon>Bacteria</taxon>
        <taxon>Pseudomonadati</taxon>
        <taxon>Pseudomonadota</taxon>
        <taxon>Betaproteobacteria</taxon>
        <taxon>Burkholderiales</taxon>
        <taxon>Comamonadaceae</taxon>
        <taxon>Acidovorax</taxon>
    </lineage>
</organism>
<sequence length="752" mass="82694">MRRAAPFLHAMNQHSFSRARFRRSPVALVALLLCGAAGAQQQQQQQAASGAALSEVTVSGDRSGRTEGSRSYTAEQASTATRMDLSIRETPQSVTVITRERMDDLGSARIDDVLGQTTGITIGQADSERVNYSARGFSINNFQIDGMPRGPNAPLSDTVLYDRIEVIRGATGLMGGTGDPSATINSVRKRPTREFQGSASLTYGRWNHKRAEVDLSAPLTADGRIRARTALAWQDRDSYMDMYQERKTVGMVIVEADLTRSTPLTAGIDFQDNKPKGSTWGAVPYWNHDGSLANLPRNTSFSTPWSTWANKQHTVFVSLQHRFDNDWKVHLGYARTTSTNNTTVANGGAGYPNPLTGKGLSLWNGVWGEGEYVNDNFDLYATGPFNLFGRRHTFIAGWNGGNETYTSQGGTPVISYPNAIPDYRTWTGNIPRPIFLADGSKTVGFKQLNGGYVAGRFSLADPLNVIVGARVSNYRAYTHAYNTALQYTRTTGKSESKDEVTPYVGVVYDLDKRHSLYASYTTLFRPQTSKDRNDQYLTPETGTSAELGLKGEYFGGALNASAAVFQVKKKNLAELDRSVPAGFRLPDGGQAYVASGDGITARGIEFDVSGQITPDWNVAAGYTYLDAKTAKGARAVPNQPKHLLRLSTAYRFSGDWRGLKVGGDVTAQSGIYGESWYGQPPLFSMKDPLPRISQKSYAVFNLMASYEINKNLTAQLNIRNVFDKKYYRNVGFYDSVFWGEPRNVSVTLRAKF</sequence>
<dbReference type="InterPro" id="IPR010917">
    <property type="entry name" value="TonB_rcpt_CS"/>
</dbReference>
<evidence type="ECO:0000313" key="22">
    <source>
        <dbReference type="Proteomes" id="UP000265619"/>
    </source>
</evidence>
<dbReference type="InterPro" id="IPR000531">
    <property type="entry name" value="Beta-barrel_TonB"/>
</dbReference>
<evidence type="ECO:0000256" key="5">
    <source>
        <dbReference type="ARBA" id="ARBA00022496"/>
    </source>
</evidence>
<dbReference type="PROSITE" id="PS52016">
    <property type="entry name" value="TONB_DEPENDENT_REC_3"/>
    <property type="match status" value="1"/>
</dbReference>
<keyword evidence="13 14" id="KW-0998">Cell outer membrane</keyword>
<dbReference type="InterPro" id="IPR010105">
    <property type="entry name" value="TonB_sidphr_rcpt"/>
</dbReference>
<comment type="similarity">
    <text evidence="2 14 16">Belongs to the TonB-dependent receptor family.</text>
</comment>
<evidence type="ECO:0000256" key="10">
    <source>
        <dbReference type="ARBA" id="ARBA00023077"/>
    </source>
</evidence>
<keyword evidence="3 14" id="KW-0813">Transport</keyword>
<feature type="signal peptide" evidence="18">
    <location>
        <begin position="1"/>
        <end position="39"/>
    </location>
</feature>
<evidence type="ECO:0000256" key="1">
    <source>
        <dbReference type="ARBA" id="ARBA00004571"/>
    </source>
</evidence>
<feature type="chain" id="PRO_5040994877" evidence="18">
    <location>
        <begin position="40"/>
        <end position="752"/>
    </location>
</feature>
<feature type="domain" description="TonB-dependent receptor plug" evidence="20">
    <location>
        <begin position="87"/>
        <end position="181"/>
    </location>
</feature>
<evidence type="ECO:0000256" key="4">
    <source>
        <dbReference type="ARBA" id="ARBA00022452"/>
    </source>
</evidence>
<evidence type="ECO:0000256" key="11">
    <source>
        <dbReference type="ARBA" id="ARBA00023136"/>
    </source>
</evidence>
<evidence type="ECO:0000256" key="6">
    <source>
        <dbReference type="ARBA" id="ARBA00022692"/>
    </source>
</evidence>
<keyword evidence="6 14" id="KW-0812">Transmembrane</keyword>
<gene>
    <name evidence="21" type="ORF">D3H34_25050</name>
</gene>
<dbReference type="Gene3D" id="2.170.130.10">
    <property type="entry name" value="TonB-dependent receptor, plug domain"/>
    <property type="match status" value="1"/>
</dbReference>
<keyword evidence="12 21" id="KW-0675">Receptor</keyword>
<accession>A0A9X8GTD1</accession>
<keyword evidence="22" id="KW-1185">Reference proteome</keyword>
<evidence type="ECO:0000259" key="19">
    <source>
        <dbReference type="Pfam" id="PF00593"/>
    </source>
</evidence>
<evidence type="ECO:0000256" key="15">
    <source>
        <dbReference type="PROSITE-ProRule" id="PRU10144"/>
    </source>
</evidence>
<dbReference type="OrthoDB" id="174652at2"/>
<dbReference type="EMBL" id="QXMN01000042">
    <property type="protein sequence ID" value="RIX75513.1"/>
    <property type="molecule type" value="Genomic_DNA"/>
</dbReference>
<evidence type="ECO:0000256" key="16">
    <source>
        <dbReference type="RuleBase" id="RU003357"/>
    </source>
</evidence>
<dbReference type="InterPro" id="IPR037066">
    <property type="entry name" value="Plug_dom_sf"/>
</dbReference>
<evidence type="ECO:0000256" key="12">
    <source>
        <dbReference type="ARBA" id="ARBA00023170"/>
    </source>
</evidence>
<evidence type="ECO:0000256" key="17">
    <source>
        <dbReference type="SAM" id="MobiDB-lite"/>
    </source>
</evidence>